<evidence type="ECO:0000313" key="4">
    <source>
        <dbReference type="Proteomes" id="UP000235672"/>
    </source>
</evidence>
<gene>
    <name evidence="3" type="ORF">NA56DRAFT_647908</name>
</gene>
<evidence type="ECO:0008006" key="5">
    <source>
        <dbReference type="Google" id="ProtNLM"/>
    </source>
</evidence>
<dbReference type="AlphaFoldDB" id="A0A2J6PWP8"/>
<feature type="region of interest" description="Disordered" evidence="1">
    <location>
        <begin position="18"/>
        <end position="89"/>
    </location>
</feature>
<organism evidence="3 4">
    <name type="scientific">Hyaloscypha hepaticicola</name>
    <dbReference type="NCBI Taxonomy" id="2082293"/>
    <lineage>
        <taxon>Eukaryota</taxon>
        <taxon>Fungi</taxon>
        <taxon>Dikarya</taxon>
        <taxon>Ascomycota</taxon>
        <taxon>Pezizomycotina</taxon>
        <taxon>Leotiomycetes</taxon>
        <taxon>Helotiales</taxon>
        <taxon>Hyaloscyphaceae</taxon>
        <taxon>Hyaloscypha</taxon>
    </lineage>
</organism>
<feature type="region of interest" description="Disordered" evidence="1">
    <location>
        <begin position="139"/>
        <end position="161"/>
    </location>
</feature>
<keyword evidence="2" id="KW-0812">Transmembrane</keyword>
<evidence type="ECO:0000313" key="3">
    <source>
        <dbReference type="EMBL" id="PMD18461.1"/>
    </source>
</evidence>
<keyword evidence="2" id="KW-0472">Membrane</keyword>
<feature type="compositionally biased region" description="Polar residues" evidence="1">
    <location>
        <begin position="67"/>
        <end position="77"/>
    </location>
</feature>
<dbReference type="STRING" id="1745343.A0A2J6PWP8"/>
<keyword evidence="2" id="KW-1133">Transmembrane helix</keyword>
<evidence type="ECO:0000256" key="1">
    <source>
        <dbReference type="SAM" id="MobiDB-lite"/>
    </source>
</evidence>
<dbReference type="OrthoDB" id="5296155at2759"/>
<evidence type="ECO:0000256" key="2">
    <source>
        <dbReference type="SAM" id="Phobius"/>
    </source>
</evidence>
<keyword evidence="4" id="KW-1185">Reference proteome</keyword>
<sequence>MSFIFTMRSVPNSARSRTAAAATSLPAISEDSNASVTESRNAPPIPIRASNRPAHKHFALGSPPRHSYNSPPAYNHSSFDEEGEGSNSEKLAAARQGVFGNKHIAKRGGWKRLLVISIIVALCIVGLVVGLVIGLRNRHKSSSTNGGTTGGGASGSIPGAPDNPATNTTFPAGSYSFTTYLSTVTTNCTSNPATWTCYPYATYSSSPSASTATFQWIIDPLPNTKSYTISSTDNLFSIVFSNLTLSLQNASQATEHYYFSTEMQKPTKPSVPLTTQNLAATCYFNQTLFEGFLYTKMERTFGGNTTGTDSGQPFEEWPFAARVLQRSGAGVGTPTCLGPQGQSLGSFSVPDSKEECECLYLNTGT</sequence>
<feature type="transmembrane region" description="Helical" evidence="2">
    <location>
        <begin position="113"/>
        <end position="135"/>
    </location>
</feature>
<reference evidence="3 4" key="1">
    <citation type="submission" date="2016-05" db="EMBL/GenBank/DDBJ databases">
        <title>A degradative enzymes factory behind the ericoid mycorrhizal symbiosis.</title>
        <authorList>
            <consortium name="DOE Joint Genome Institute"/>
            <person name="Martino E."/>
            <person name="Morin E."/>
            <person name="Grelet G."/>
            <person name="Kuo A."/>
            <person name="Kohler A."/>
            <person name="Daghino S."/>
            <person name="Barry K."/>
            <person name="Choi C."/>
            <person name="Cichocki N."/>
            <person name="Clum A."/>
            <person name="Copeland A."/>
            <person name="Hainaut M."/>
            <person name="Haridas S."/>
            <person name="Labutti K."/>
            <person name="Lindquist E."/>
            <person name="Lipzen A."/>
            <person name="Khouja H.-R."/>
            <person name="Murat C."/>
            <person name="Ohm R."/>
            <person name="Olson A."/>
            <person name="Spatafora J."/>
            <person name="Veneault-Fourrey C."/>
            <person name="Henrissat B."/>
            <person name="Grigoriev I."/>
            <person name="Martin F."/>
            <person name="Perotto S."/>
        </authorList>
    </citation>
    <scope>NUCLEOTIDE SEQUENCE [LARGE SCALE GENOMIC DNA]</scope>
    <source>
        <strain evidence="3 4">UAMH 7357</strain>
    </source>
</reference>
<protein>
    <recommendedName>
        <fullName evidence="5">Tat pathway signal sequence</fullName>
    </recommendedName>
</protein>
<dbReference type="EMBL" id="KZ613494">
    <property type="protein sequence ID" value="PMD18461.1"/>
    <property type="molecule type" value="Genomic_DNA"/>
</dbReference>
<name>A0A2J6PWP8_9HELO</name>
<feature type="compositionally biased region" description="Polar residues" evidence="1">
    <location>
        <begin position="30"/>
        <end position="40"/>
    </location>
</feature>
<proteinExistence type="predicted"/>
<dbReference type="Proteomes" id="UP000235672">
    <property type="component" value="Unassembled WGS sequence"/>
</dbReference>
<accession>A0A2J6PWP8</accession>